<dbReference type="EMBL" id="JABMCI010000067">
    <property type="protein sequence ID" value="NUU18369.1"/>
    <property type="molecule type" value="Genomic_DNA"/>
</dbReference>
<dbReference type="SUPFAM" id="SSF56601">
    <property type="entry name" value="beta-lactamase/transpeptidase-like"/>
    <property type="match status" value="1"/>
</dbReference>
<reference evidence="4 5" key="1">
    <citation type="submission" date="2020-05" db="EMBL/GenBank/DDBJ databases">
        <title>Genome Sequencing of Type Strains.</title>
        <authorList>
            <person name="Lemaire J.F."/>
            <person name="Inderbitzin P."/>
            <person name="Gregorio O.A."/>
            <person name="Collins S.B."/>
            <person name="Wespe N."/>
            <person name="Knight-Connoni V."/>
        </authorList>
    </citation>
    <scope>NUCLEOTIDE SEQUENCE [LARGE SCALE GENOMIC DNA]</scope>
    <source>
        <strain evidence="4 5">ATCC 25174</strain>
    </source>
</reference>
<dbReference type="Proteomes" id="UP000565724">
    <property type="component" value="Unassembled WGS sequence"/>
</dbReference>
<evidence type="ECO:0000313" key="5">
    <source>
        <dbReference type="Proteomes" id="UP000565724"/>
    </source>
</evidence>
<gene>
    <name evidence="4" type="ORF">HP550_14020</name>
</gene>
<dbReference type="PANTHER" id="PTHR46825">
    <property type="entry name" value="D-ALANYL-D-ALANINE-CARBOXYPEPTIDASE/ENDOPEPTIDASE AMPH"/>
    <property type="match status" value="1"/>
</dbReference>
<keyword evidence="5" id="KW-1185">Reference proteome</keyword>
<evidence type="ECO:0000256" key="2">
    <source>
        <dbReference type="ARBA" id="ARBA00023136"/>
    </source>
</evidence>
<proteinExistence type="predicted"/>
<name>A0A7Y6DYU7_9CELL</name>
<protein>
    <submittedName>
        <fullName evidence="4">Beta-lactamase family protein</fullName>
    </submittedName>
</protein>
<organism evidence="4 5">
    <name type="scientific">Cellulomonas humilata</name>
    <dbReference type="NCBI Taxonomy" id="144055"/>
    <lineage>
        <taxon>Bacteria</taxon>
        <taxon>Bacillati</taxon>
        <taxon>Actinomycetota</taxon>
        <taxon>Actinomycetes</taxon>
        <taxon>Micrococcales</taxon>
        <taxon>Cellulomonadaceae</taxon>
        <taxon>Cellulomonas</taxon>
    </lineage>
</organism>
<dbReference type="AlphaFoldDB" id="A0A7Y6DYU7"/>
<dbReference type="GO" id="GO:0016020">
    <property type="term" value="C:membrane"/>
    <property type="evidence" value="ECO:0007669"/>
    <property type="project" value="UniProtKB-SubCell"/>
</dbReference>
<feature type="domain" description="Beta-lactamase-related" evidence="3">
    <location>
        <begin position="7"/>
        <end position="320"/>
    </location>
</feature>
<sequence length="334" mass="35520">MTLAADVDRIAAESDFAGVVRVDRAGSTELSAAYGLADRRHGIPLTPDSQVAIASGSKGMTALAVMSLVEDGTLSLGTTARSLLGSDLPLIADDVTVEHLLAHTSGIGDYLDEDDDVPISAYAMTVPVQHLATTEQFLAVLDGFPTAFRAGEKFFYCNGGFVVLALLAERASGVPFHDLVRQRVCAPAGLVDTDFLRSDALPGRAALGYVEMDGEWRTNVFHLPVLGTGDGGIYTTGADVHRFWTALFAGAIVRPETVAQMVRPRSTAPYDDRRYGLGFWVHPTRDVVQLEGYDAGVSFLSNHDPAEGLTVTVVGTTAEAAWPLAKALQAQLID</sequence>
<dbReference type="InterPro" id="IPR012338">
    <property type="entry name" value="Beta-lactam/transpept-like"/>
</dbReference>
<evidence type="ECO:0000313" key="4">
    <source>
        <dbReference type="EMBL" id="NUU18369.1"/>
    </source>
</evidence>
<comment type="subcellular location">
    <subcellularLocation>
        <location evidence="1">Membrane</location>
    </subcellularLocation>
</comment>
<comment type="caution">
    <text evidence="4">The sequence shown here is derived from an EMBL/GenBank/DDBJ whole genome shotgun (WGS) entry which is preliminary data.</text>
</comment>
<dbReference type="Gene3D" id="3.40.710.10">
    <property type="entry name" value="DD-peptidase/beta-lactamase superfamily"/>
    <property type="match status" value="1"/>
</dbReference>
<dbReference type="PANTHER" id="PTHR46825:SF11">
    <property type="entry name" value="PENICILLIN-BINDING PROTEIN 4"/>
    <property type="match status" value="1"/>
</dbReference>
<dbReference type="RefSeq" id="WP_175348300.1">
    <property type="nucleotide sequence ID" value="NZ_JABMCI010000067.1"/>
</dbReference>
<dbReference type="InterPro" id="IPR050491">
    <property type="entry name" value="AmpC-like"/>
</dbReference>
<evidence type="ECO:0000256" key="1">
    <source>
        <dbReference type="ARBA" id="ARBA00004370"/>
    </source>
</evidence>
<dbReference type="Pfam" id="PF00144">
    <property type="entry name" value="Beta-lactamase"/>
    <property type="match status" value="1"/>
</dbReference>
<evidence type="ECO:0000259" key="3">
    <source>
        <dbReference type="Pfam" id="PF00144"/>
    </source>
</evidence>
<accession>A0A7Y6DYU7</accession>
<dbReference type="InterPro" id="IPR001466">
    <property type="entry name" value="Beta-lactam-related"/>
</dbReference>
<keyword evidence="2" id="KW-0472">Membrane</keyword>